<feature type="domain" description="Transcription initiation factor IIE subunit alpha N-terminal" evidence="1">
    <location>
        <begin position="27"/>
        <end position="175"/>
    </location>
</feature>
<dbReference type="Gene3D" id="3.30.40.10">
    <property type="entry name" value="Zinc/RING finger domain, C3HC4 (zinc finger)"/>
    <property type="match status" value="1"/>
</dbReference>
<gene>
    <name evidence="2" type="ORF">EIN_498900</name>
</gene>
<dbReference type="SMART" id="SM00531">
    <property type="entry name" value="TFIIE"/>
    <property type="match status" value="1"/>
</dbReference>
<dbReference type="GeneID" id="14893621"/>
<dbReference type="Pfam" id="PF02002">
    <property type="entry name" value="TFIIE_alpha"/>
    <property type="match status" value="1"/>
</dbReference>
<dbReference type="GO" id="GO:0005673">
    <property type="term" value="C:transcription factor TFIIE complex"/>
    <property type="evidence" value="ECO:0007669"/>
    <property type="project" value="TreeGrafter"/>
</dbReference>
<reference evidence="2 3" key="1">
    <citation type="submission" date="2012-10" db="EMBL/GenBank/DDBJ databases">
        <authorList>
            <person name="Zafar N."/>
            <person name="Inman J."/>
            <person name="Hall N."/>
            <person name="Lorenzi H."/>
            <person name="Caler E."/>
        </authorList>
    </citation>
    <scope>NUCLEOTIDE SEQUENCE [LARGE SCALE GENOMIC DNA]</scope>
    <source>
        <strain evidence="2 3">IP1</strain>
    </source>
</reference>
<protein>
    <recommendedName>
        <fullName evidence="1">Transcription initiation factor IIE subunit alpha N-terminal domain-containing protein</fullName>
    </recommendedName>
</protein>
<dbReference type="OMA" id="YAKIMTE"/>
<dbReference type="InterPro" id="IPR036390">
    <property type="entry name" value="WH_DNA-bd_sf"/>
</dbReference>
<organism evidence="2 3">
    <name type="scientific">Entamoeba invadens IP1</name>
    <dbReference type="NCBI Taxonomy" id="370355"/>
    <lineage>
        <taxon>Eukaryota</taxon>
        <taxon>Amoebozoa</taxon>
        <taxon>Evosea</taxon>
        <taxon>Archamoebae</taxon>
        <taxon>Mastigamoebida</taxon>
        <taxon>Entamoebidae</taxon>
        <taxon>Entamoeba</taxon>
    </lineage>
</organism>
<dbReference type="PANTHER" id="PTHR13097:SF7">
    <property type="entry name" value="GENERAL TRANSCRIPTION FACTOR IIE SUBUNIT 1"/>
    <property type="match status" value="1"/>
</dbReference>
<dbReference type="OrthoDB" id="29603at2759"/>
<dbReference type="GO" id="GO:0006367">
    <property type="term" value="P:transcription initiation at RNA polymerase II promoter"/>
    <property type="evidence" value="ECO:0007669"/>
    <property type="project" value="InterPro"/>
</dbReference>
<dbReference type="VEuPathDB" id="AmoebaDB:EIN_498900"/>
<dbReference type="Proteomes" id="UP000014680">
    <property type="component" value="Unassembled WGS sequence"/>
</dbReference>
<dbReference type="InterPro" id="IPR036388">
    <property type="entry name" value="WH-like_DNA-bd_sf"/>
</dbReference>
<evidence type="ECO:0000259" key="1">
    <source>
        <dbReference type="SMART" id="SM00531"/>
    </source>
</evidence>
<dbReference type="KEGG" id="eiv:EIN_498900"/>
<dbReference type="PANTHER" id="PTHR13097">
    <property type="entry name" value="TRANSCRIPTION INITIATION FACTOR IIE, ALPHA SUBUNIT"/>
    <property type="match status" value="1"/>
</dbReference>
<keyword evidence="3" id="KW-1185">Reference proteome</keyword>
<dbReference type="InterPro" id="IPR024550">
    <property type="entry name" value="TFIIEa/SarR/Rpc3_HTH_dom"/>
</dbReference>
<dbReference type="Gene3D" id="1.10.10.10">
    <property type="entry name" value="Winged helix-like DNA-binding domain superfamily/Winged helix DNA-binding domain"/>
    <property type="match status" value="1"/>
</dbReference>
<dbReference type="InterPro" id="IPR002853">
    <property type="entry name" value="TFIIE_asu"/>
</dbReference>
<dbReference type="InterPro" id="IPR013083">
    <property type="entry name" value="Znf_RING/FYVE/PHD"/>
</dbReference>
<dbReference type="AlphaFoldDB" id="A0A0A1UGA1"/>
<dbReference type="SUPFAM" id="SSF46785">
    <property type="entry name" value="Winged helix' DNA-binding domain"/>
    <property type="match status" value="1"/>
</dbReference>
<proteinExistence type="predicted"/>
<dbReference type="SUPFAM" id="SSF57783">
    <property type="entry name" value="Zinc beta-ribbon"/>
    <property type="match status" value="1"/>
</dbReference>
<dbReference type="RefSeq" id="XP_004261431.1">
    <property type="nucleotide sequence ID" value="XM_004261383.1"/>
</dbReference>
<dbReference type="EMBL" id="KB206184">
    <property type="protein sequence ID" value="ELP94660.1"/>
    <property type="molecule type" value="Genomic_DNA"/>
</dbReference>
<evidence type="ECO:0000313" key="3">
    <source>
        <dbReference type="Proteomes" id="UP000014680"/>
    </source>
</evidence>
<accession>A0A0A1UGA1</accession>
<dbReference type="InterPro" id="IPR039997">
    <property type="entry name" value="TFE"/>
</dbReference>
<sequence>MSFTNTQHQNGLVERILQRVCAMLNDPTHTIVLMCLQTSSSYKTEKMISEELQMPLTKVSTALQALKEERLIESDSMTERLGERRKTVYAYYINYKVAIENIVFKYAKIMTELNESRKFGETLYFCPKCQQRYTESEAIEYTDLSTGRLLCIECDMPLQNDTEDVSLQANSKLRVVSEQFKELREMLEMLQFEYHSTQDYPIYTRPVNETAQTVSHKRTSHSVRERNYVGGINGGFVTRIRDGPMPWEDDDFEQPVVQLSRTPMEVVNYDDLFENTVFMQNEFLHPDESFNIKETSFVPSSLSSSPAVACIPKCIHFGKRGTKRTISRSISALPQQY</sequence>
<name>A0A0A1UGA1_ENTIV</name>
<evidence type="ECO:0000313" key="2">
    <source>
        <dbReference type="EMBL" id="ELP94660.1"/>
    </source>
</evidence>